<organism evidence="4 5">
    <name type="scientific">Roseovarius phycicola</name>
    <dbReference type="NCBI Taxonomy" id="3080976"/>
    <lineage>
        <taxon>Bacteria</taxon>
        <taxon>Pseudomonadati</taxon>
        <taxon>Pseudomonadota</taxon>
        <taxon>Alphaproteobacteria</taxon>
        <taxon>Rhodobacterales</taxon>
        <taxon>Roseobacteraceae</taxon>
        <taxon>Roseovarius</taxon>
    </lineage>
</organism>
<sequence>MEKFGRSQPVTRIEDRRFLTGHGQYVSDFAPDGCLRGYFLRSAVAHADFTLDLSEARAAPGVHLVLDSDGLAAAGVTEPMPAMGVPNRDGSKTPIPRRSLLAENRVRFVGEAMVFIVADNLDAARDAAELIEIDYDERDVHLDLALGGPQLHEDAPENRAFDWGIGDEAAAEAAISDAAHVVKMHVVDNRIIANPMEGRSVLAQVEEGRLHIAFSGQNVWNTKRHAARILSMQPEDIRVTIPDVGGGFGTKAPDYPETFVVAQAARMVGAPVLWVADRTETMLSDNAGRDLVHDLALGFDEDLRITGYRVDTLCNLGAYNGPFAQNIQTALFSKVVMGVYDVQNVYLHVEGVYTNTTQVDAYRGAGRPEAIFALERIMDQAARELGVDPWELRRRNFIKVDQFPYVTAIGETYDVGDFDRVLNRVEQLSDKAGFETRRAEAVKRGKLRGLGLCFYIESILGDPSETAHIEFTDDGGVMLYVGTQSNGQGHETVYAQFLHDQTGVPVDQITVVQGDSDRVEKGGGTGGSRSVTVQNNATLVTVDAMVGAFTPYLAEKMGVAEDDIHFDHETFRAPGSNMTPTLLEAAEMARAEGRRDLLNHRETAKLPARSFPNGAHVCEVEIDPETGQTEIVHYTVVDDFGNLINPLLVEGQVHGGVVQGIGQALCERVSYDEDAQLLTASFMDYAMPRAADVPMFTFTTEAVPSTTNVMGMKGCGEAGTVGSMAAVANAVADALSHAGVARADMPFTPHRVWKMLNDDGSQTLHSTA</sequence>
<dbReference type="Pfam" id="PF01315">
    <property type="entry name" value="Ald_Xan_dh_C"/>
    <property type="match status" value="1"/>
</dbReference>
<dbReference type="SUPFAM" id="SSF56003">
    <property type="entry name" value="Molybdenum cofactor-binding domain"/>
    <property type="match status" value="1"/>
</dbReference>
<dbReference type="InterPro" id="IPR016208">
    <property type="entry name" value="Ald_Oxase/xanthine_DH-like"/>
</dbReference>
<dbReference type="InterPro" id="IPR008274">
    <property type="entry name" value="AldOxase/xan_DH_MoCoBD1"/>
</dbReference>
<dbReference type="SUPFAM" id="SSF54665">
    <property type="entry name" value="CO dehydrogenase molybdoprotein N-domain-like"/>
    <property type="match status" value="1"/>
</dbReference>
<dbReference type="PANTHER" id="PTHR11908:SF132">
    <property type="entry name" value="ALDEHYDE OXIDASE 1-RELATED"/>
    <property type="match status" value="1"/>
</dbReference>
<evidence type="ECO:0000313" key="4">
    <source>
        <dbReference type="EMBL" id="WWR46072.1"/>
    </source>
</evidence>
<dbReference type="Proteomes" id="UP001364156">
    <property type="component" value="Chromosome"/>
</dbReference>
<dbReference type="InterPro" id="IPR037165">
    <property type="entry name" value="AldOxase/xan_DH_Mopterin-bd_sf"/>
</dbReference>
<dbReference type="Gene3D" id="3.30.365.10">
    <property type="entry name" value="Aldehyde oxidase/xanthine dehydrogenase, molybdopterin binding domain"/>
    <property type="match status" value="4"/>
</dbReference>
<protein>
    <submittedName>
        <fullName evidence="4">Xanthine dehydrogenase family protein molybdopterin-binding subunit</fullName>
    </submittedName>
</protein>
<dbReference type="RefSeq" id="WP_338548969.1">
    <property type="nucleotide sequence ID" value="NZ_CP146069.1"/>
</dbReference>
<proteinExistence type="predicted"/>
<evidence type="ECO:0000259" key="3">
    <source>
        <dbReference type="SMART" id="SM01008"/>
    </source>
</evidence>
<dbReference type="SMART" id="SM01008">
    <property type="entry name" value="Ald_Xan_dh_C"/>
    <property type="match status" value="1"/>
</dbReference>
<dbReference type="Gene3D" id="3.90.1170.50">
    <property type="entry name" value="Aldehyde oxidase/xanthine dehydrogenase, a/b hammerhead"/>
    <property type="match status" value="1"/>
</dbReference>
<keyword evidence="5" id="KW-1185">Reference proteome</keyword>
<name>A0ABZ2HFR8_9RHOB</name>
<dbReference type="InterPro" id="IPR036856">
    <property type="entry name" value="Ald_Oxase/Xan_DH_a/b_sf"/>
</dbReference>
<evidence type="ECO:0000313" key="5">
    <source>
        <dbReference type="Proteomes" id="UP001364156"/>
    </source>
</evidence>
<dbReference type="InterPro" id="IPR000674">
    <property type="entry name" value="Ald_Oxase/Xan_DH_a/b"/>
</dbReference>
<evidence type="ECO:0000256" key="1">
    <source>
        <dbReference type="ARBA" id="ARBA00022505"/>
    </source>
</evidence>
<gene>
    <name evidence="4" type="ORF">RZ517_15045</name>
</gene>
<accession>A0ABZ2HFR8</accession>
<evidence type="ECO:0000256" key="2">
    <source>
        <dbReference type="ARBA" id="ARBA00023002"/>
    </source>
</evidence>
<dbReference type="PANTHER" id="PTHR11908">
    <property type="entry name" value="XANTHINE DEHYDROGENASE"/>
    <property type="match status" value="1"/>
</dbReference>
<dbReference type="Pfam" id="PF20256">
    <property type="entry name" value="MoCoBD_2"/>
    <property type="match status" value="1"/>
</dbReference>
<dbReference type="EMBL" id="CP146069">
    <property type="protein sequence ID" value="WWR46072.1"/>
    <property type="molecule type" value="Genomic_DNA"/>
</dbReference>
<dbReference type="Pfam" id="PF02738">
    <property type="entry name" value="MoCoBD_1"/>
    <property type="match status" value="1"/>
</dbReference>
<keyword evidence="1" id="KW-0500">Molybdenum</keyword>
<feature type="domain" description="Aldehyde oxidase/xanthine dehydrogenase a/b hammerhead" evidence="3">
    <location>
        <begin position="20"/>
        <end position="139"/>
    </location>
</feature>
<reference evidence="4 5" key="1">
    <citation type="submission" date="2023-10" db="EMBL/GenBank/DDBJ databases">
        <title>Roseovarius strain S88 nov., isolated from a marine algae.</title>
        <authorList>
            <person name="Lee M.W."/>
            <person name="Lee J.K."/>
            <person name="Kim J.M."/>
            <person name="Choi D.G."/>
            <person name="Baek J.H."/>
            <person name="Bayburt H."/>
            <person name="Jung J.J."/>
            <person name="Han D.M."/>
            <person name="Jeon C.O."/>
        </authorList>
    </citation>
    <scope>NUCLEOTIDE SEQUENCE [LARGE SCALE GENOMIC DNA]</scope>
    <source>
        <strain evidence="4 5">S88</strain>
    </source>
</reference>
<dbReference type="InterPro" id="IPR046867">
    <property type="entry name" value="AldOxase/xan_DH_MoCoBD2"/>
</dbReference>
<keyword evidence="2" id="KW-0560">Oxidoreductase</keyword>